<dbReference type="PROSITE" id="PS51257">
    <property type="entry name" value="PROKAR_LIPOPROTEIN"/>
    <property type="match status" value="1"/>
</dbReference>
<feature type="signal peptide" evidence="2">
    <location>
        <begin position="1"/>
        <end position="21"/>
    </location>
</feature>
<sequence>MSPGIRAAGVLALLALGACQTAPPMPGQGKGGYVDGPSEASPYSWGPIQNSSVQDAQESDFDDHIPR</sequence>
<evidence type="ECO:0000256" key="2">
    <source>
        <dbReference type="SAM" id="SignalP"/>
    </source>
</evidence>
<dbReference type="PATRIC" id="fig|1088869.3.peg.1697"/>
<evidence type="ECO:0008006" key="5">
    <source>
        <dbReference type="Google" id="ProtNLM"/>
    </source>
</evidence>
<dbReference type="AlphaFoldDB" id="G6XJX3"/>
<evidence type="ECO:0000256" key="1">
    <source>
        <dbReference type="SAM" id="MobiDB-lite"/>
    </source>
</evidence>
<evidence type="ECO:0000313" key="3">
    <source>
        <dbReference type="EMBL" id="EHH67935.1"/>
    </source>
</evidence>
<reference evidence="3 4" key="1">
    <citation type="submission" date="2011-10" db="EMBL/GenBank/DDBJ databases">
        <title>Genome sequence of Gluconobacter morbifer G707, isolated from Drosophila gut.</title>
        <authorList>
            <person name="Lee W.-J."/>
            <person name="Kim E.-K."/>
        </authorList>
    </citation>
    <scope>NUCLEOTIDE SEQUENCE [LARGE SCALE GENOMIC DNA]</scope>
    <source>
        <strain evidence="3 4">G707</strain>
    </source>
</reference>
<feature type="region of interest" description="Disordered" evidence="1">
    <location>
        <begin position="21"/>
        <end position="67"/>
    </location>
</feature>
<name>G6XJX3_9PROT</name>
<dbReference type="OrthoDB" id="7279413at2"/>
<proteinExistence type="predicted"/>
<dbReference type="Proteomes" id="UP000004949">
    <property type="component" value="Unassembled WGS sequence"/>
</dbReference>
<organism evidence="3 4">
    <name type="scientific">Gluconobacter morbifer G707</name>
    <dbReference type="NCBI Taxonomy" id="1088869"/>
    <lineage>
        <taxon>Bacteria</taxon>
        <taxon>Pseudomonadati</taxon>
        <taxon>Pseudomonadota</taxon>
        <taxon>Alphaproteobacteria</taxon>
        <taxon>Acetobacterales</taxon>
        <taxon>Acetobacteraceae</taxon>
        <taxon>Gluconobacter</taxon>
    </lineage>
</organism>
<feature type="chain" id="PRO_5003489800" description="Lipoprotein" evidence="2">
    <location>
        <begin position="22"/>
        <end position="67"/>
    </location>
</feature>
<comment type="caution">
    <text evidence="3">The sequence shown here is derived from an EMBL/GenBank/DDBJ whole genome shotgun (WGS) entry which is preliminary data.</text>
</comment>
<keyword evidence="4" id="KW-1185">Reference proteome</keyword>
<dbReference type="RefSeq" id="WP_008851849.1">
    <property type="nucleotide sequence ID" value="NZ_AGQV01000005.1"/>
</dbReference>
<keyword evidence="2" id="KW-0732">Signal</keyword>
<protein>
    <recommendedName>
        <fullName evidence="5">Lipoprotein</fullName>
    </recommendedName>
</protein>
<dbReference type="EMBL" id="AGQV01000005">
    <property type="protein sequence ID" value="EHH67935.1"/>
    <property type="molecule type" value="Genomic_DNA"/>
</dbReference>
<accession>G6XJX3</accession>
<dbReference type="STRING" id="1088869.GMO_17020"/>
<gene>
    <name evidence="3" type="ORF">GMO_17020</name>
</gene>
<evidence type="ECO:0000313" key="4">
    <source>
        <dbReference type="Proteomes" id="UP000004949"/>
    </source>
</evidence>
<feature type="compositionally biased region" description="Polar residues" evidence="1">
    <location>
        <begin position="47"/>
        <end position="56"/>
    </location>
</feature>